<dbReference type="InterPro" id="IPR050177">
    <property type="entry name" value="Lipid_A_modif_metabolic_enz"/>
</dbReference>
<dbReference type="PANTHER" id="PTHR43245">
    <property type="entry name" value="BIFUNCTIONAL POLYMYXIN RESISTANCE PROTEIN ARNA"/>
    <property type="match status" value="1"/>
</dbReference>
<dbReference type="InterPro" id="IPR001509">
    <property type="entry name" value="Epimerase_deHydtase"/>
</dbReference>
<comment type="caution">
    <text evidence="2">The sequence shown here is derived from an EMBL/GenBank/DDBJ whole genome shotgun (WGS) entry which is preliminary data.</text>
</comment>
<accession>A0A6G3QR99</accession>
<proteinExistence type="predicted"/>
<dbReference type="Gene3D" id="3.40.50.720">
    <property type="entry name" value="NAD(P)-binding Rossmann-like Domain"/>
    <property type="match status" value="1"/>
</dbReference>
<dbReference type="InterPro" id="IPR036291">
    <property type="entry name" value="NAD(P)-bd_dom_sf"/>
</dbReference>
<reference evidence="2" key="1">
    <citation type="submission" date="2020-01" db="EMBL/GenBank/DDBJ databases">
        <title>Insect and environment-associated Actinomycetes.</title>
        <authorList>
            <person name="Currrie C."/>
            <person name="Chevrette M."/>
            <person name="Carlson C."/>
            <person name="Stubbendieck R."/>
            <person name="Wendt-Pienkowski E."/>
        </authorList>
    </citation>
    <scope>NUCLEOTIDE SEQUENCE</scope>
    <source>
        <strain evidence="2">SID14436</strain>
    </source>
</reference>
<gene>
    <name evidence="2" type="ORF">G3I53_08050</name>
</gene>
<organism evidence="2">
    <name type="scientific">Streptomyces sp. SID14436</name>
    <dbReference type="NCBI Taxonomy" id="2706070"/>
    <lineage>
        <taxon>Bacteria</taxon>
        <taxon>Bacillati</taxon>
        <taxon>Actinomycetota</taxon>
        <taxon>Actinomycetes</taxon>
        <taxon>Kitasatosporales</taxon>
        <taxon>Streptomycetaceae</taxon>
        <taxon>Streptomyces</taxon>
    </lineage>
</organism>
<evidence type="ECO:0000259" key="1">
    <source>
        <dbReference type="Pfam" id="PF01370"/>
    </source>
</evidence>
<dbReference type="SUPFAM" id="SSF51735">
    <property type="entry name" value="NAD(P)-binding Rossmann-fold domains"/>
    <property type="match status" value="1"/>
</dbReference>
<evidence type="ECO:0000313" key="2">
    <source>
        <dbReference type="EMBL" id="NEA85996.1"/>
    </source>
</evidence>
<dbReference type="Pfam" id="PF01370">
    <property type="entry name" value="Epimerase"/>
    <property type="match status" value="1"/>
</dbReference>
<dbReference type="EMBL" id="JAAGMD010000225">
    <property type="protein sequence ID" value="NEA85996.1"/>
    <property type="molecule type" value="Genomic_DNA"/>
</dbReference>
<name>A0A6G3QR99_9ACTN</name>
<dbReference type="RefSeq" id="WP_164334104.1">
    <property type="nucleotide sequence ID" value="NZ_JAAGMD010000225.1"/>
</dbReference>
<sequence length="320" mass="34438">MKTLILGGAGFIGLHLARNLLADGHRVTIVDDFSRGRDDPALASVDAEVLHADLTRPDGFGDLPHGWDQVYLLAAVVGVRNVERDPARVVRVNSLVVLNTLDWIRPGERLFFASTSEVYAGGVSAGTVPVPTSENVPLTVRDVTAPRFAYGVSKMLGEAAVVHTARARGLPCVIGRFHNVYGPRMGESHVIPEVALRALRGEDPFRVYGAEQSRAFCHVDDAVDAIRRLMVPGVAEGRIVHIGNDGEETNIGDLTKLVLRVVGHDPEITYAPAPAGSVARRCPDLRLLRSLTGYEPAVSLEDGVRHTVAWYAGERTAAPG</sequence>
<protein>
    <submittedName>
        <fullName evidence="2">NAD-dependent epimerase/dehydratase family protein</fullName>
    </submittedName>
</protein>
<feature type="domain" description="NAD-dependent epimerase/dehydratase" evidence="1">
    <location>
        <begin position="4"/>
        <end position="243"/>
    </location>
</feature>
<dbReference type="AlphaFoldDB" id="A0A6G3QR99"/>
<dbReference type="PANTHER" id="PTHR43245:SF13">
    <property type="entry name" value="UDP-D-APIOSE_UDP-D-XYLOSE SYNTHASE 2"/>
    <property type="match status" value="1"/>
</dbReference>